<dbReference type="NCBIfam" id="NF005559">
    <property type="entry name" value="PRK07231.1"/>
    <property type="match status" value="1"/>
</dbReference>
<dbReference type="NCBIfam" id="TIGR01830">
    <property type="entry name" value="3oxo_ACP_reduc"/>
    <property type="match status" value="1"/>
</dbReference>
<keyword evidence="8" id="KW-0276">Fatty acid metabolism</keyword>
<dbReference type="EMBL" id="VGJX01000159">
    <property type="protein sequence ID" value="MBM3274235.1"/>
    <property type="molecule type" value="Genomic_DNA"/>
</dbReference>
<organism evidence="10 11">
    <name type="scientific">Candidatus Tanganyikabacteria bacterium</name>
    <dbReference type="NCBI Taxonomy" id="2961651"/>
    <lineage>
        <taxon>Bacteria</taxon>
        <taxon>Bacillati</taxon>
        <taxon>Candidatus Sericytochromatia</taxon>
        <taxon>Candidatus Tanganyikabacteria</taxon>
    </lineage>
</organism>
<protein>
    <recommendedName>
        <fullName evidence="2 8">3-oxoacyl-[acyl-carrier-protein] reductase</fullName>
        <ecNumber evidence="2 8">1.1.1.100</ecNumber>
    </recommendedName>
</protein>
<dbReference type="InterPro" id="IPR020904">
    <property type="entry name" value="Sc_DH/Rdtase_CS"/>
</dbReference>
<comment type="function">
    <text evidence="8">Catalyzes the NADPH-dependent reduction of beta-ketoacyl-ACP substrates to beta-hydroxyacyl-ACP products, the first reductive step in the elongation cycle of fatty acid biosynthesis.</text>
</comment>
<dbReference type="GO" id="GO:0051287">
    <property type="term" value="F:NAD binding"/>
    <property type="evidence" value="ECO:0007669"/>
    <property type="project" value="UniProtKB-UniRule"/>
</dbReference>
<dbReference type="InterPro" id="IPR036291">
    <property type="entry name" value="NAD(P)-bd_dom_sf"/>
</dbReference>
<dbReference type="PRINTS" id="PR00081">
    <property type="entry name" value="GDHRDH"/>
</dbReference>
<evidence type="ECO:0000313" key="10">
    <source>
        <dbReference type="EMBL" id="MBM3274235.1"/>
    </source>
</evidence>
<dbReference type="PROSITE" id="PS00061">
    <property type="entry name" value="ADH_SHORT"/>
    <property type="match status" value="1"/>
</dbReference>
<dbReference type="GO" id="GO:0004316">
    <property type="term" value="F:3-oxoacyl-[acyl-carrier-protein] reductase (NADPH) activity"/>
    <property type="evidence" value="ECO:0007669"/>
    <property type="project" value="UniProtKB-UniRule"/>
</dbReference>
<feature type="active site" description="Proton acceptor" evidence="6">
    <location>
        <position position="156"/>
    </location>
</feature>
<name>A0A938BMQ1_9BACT</name>
<dbReference type="SMART" id="SM00822">
    <property type="entry name" value="PKS_KR"/>
    <property type="match status" value="1"/>
</dbReference>
<evidence type="ECO:0000313" key="11">
    <source>
        <dbReference type="Proteomes" id="UP000703893"/>
    </source>
</evidence>
<comment type="pathway">
    <text evidence="8">Lipid metabolism; fatty acid biosynthesis.</text>
</comment>
<evidence type="ECO:0000256" key="3">
    <source>
        <dbReference type="ARBA" id="ARBA00022857"/>
    </source>
</evidence>
<dbReference type="Pfam" id="PF13561">
    <property type="entry name" value="adh_short_C2"/>
    <property type="match status" value="1"/>
</dbReference>
<evidence type="ECO:0000256" key="6">
    <source>
        <dbReference type="PIRSR" id="PIRSR611284-1"/>
    </source>
</evidence>
<sequence>MTDKVKDKVVVITGGGRGIGRTTAVLMGREGARVAVWDLDGGAAAEVVREIVAAGGRAISAQIDVASREQVQEGVQAVLGLWGQIDVLVNNAGITQDAQLHKMTESQWDRVVDVNLKGVFNCSQAVAVPMAERRTGKILSASSIVGLTGNFGQTNYAATKAGIIGMTKTWARELARKGITANAIAPGFIETEMTAAMPEKVLTAMRDKTPLGRLGKPDDVASAYLFLASDGADFITGQTLGVDGGLIL</sequence>
<keyword evidence="8" id="KW-0443">Lipid metabolism</keyword>
<keyword evidence="8" id="KW-0275">Fatty acid biosynthesis</keyword>
<dbReference type="NCBIfam" id="NF009466">
    <property type="entry name" value="PRK12826.1-2"/>
    <property type="match status" value="1"/>
</dbReference>
<reference evidence="10 11" key="1">
    <citation type="submission" date="2019-03" db="EMBL/GenBank/DDBJ databases">
        <title>Lake Tanganyika Metagenome-Assembled Genomes (MAGs).</title>
        <authorList>
            <person name="Tran P."/>
        </authorList>
    </citation>
    <scope>NUCLEOTIDE SEQUENCE [LARGE SCALE GENOMIC DNA]</scope>
    <source>
        <strain evidence="10">K_DeepCast_65m_m2_236</strain>
    </source>
</reference>
<keyword evidence="8" id="KW-0444">Lipid biosynthesis</keyword>
<evidence type="ECO:0000256" key="2">
    <source>
        <dbReference type="ARBA" id="ARBA00012948"/>
    </source>
</evidence>
<accession>A0A938BMQ1</accession>
<dbReference type="PANTHER" id="PTHR42760">
    <property type="entry name" value="SHORT-CHAIN DEHYDROGENASES/REDUCTASES FAMILY MEMBER"/>
    <property type="match status" value="1"/>
</dbReference>
<dbReference type="SUPFAM" id="SSF51735">
    <property type="entry name" value="NAD(P)-binding Rossmann-fold domains"/>
    <property type="match status" value="1"/>
</dbReference>
<feature type="domain" description="Ketoreductase" evidence="9">
    <location>
        <begin position="8"/>
        <end position="187"/>
    </location>
</feature>
<evidence type="ECO:0000256" key="5">
    <source>
        <dbReference type="ARBA" id="ARBA00048508"/>
    </source>
</evidence>
<evidence type="ECO:0000259" key="9">
    <source>
        <dbReference type="SMART" id="SM00822"/>
    </source>
</evidence>
<evidence type="ECO:0000256" key="7">
    <source>
        <dbReference type="PIRSR" id="PIRSR611284-2"/>
    </source>
</evidence>
<comment type="catalytic activity">
    <reaction evidence="5 8">
        <text>a (3R)-hydroxyacyl-[ACP] + NADP(+) = a 3-oxoacyl-[ACP] + NADPH + H(+)</text>
        <dbReference type="Rhea" id="RHEA:17397"/>
        <dbReference type="Rhea" id="RHEA-COMP:9916"/>
        <dbReference type="Rhea" id="RHEA-COMP:9945"/>
        <dbReference type="ChEBI" id="CHEBI:15378"/>
        <dbReference type="ChEBI" id="CHEBI:57783"/>
        <dbReference type="ChEBI" id="CHEBI:58349"/>
        <dbReference type="ChEBI" id="CHEBI:78776"/>
        <dbReference type="ChEBI" id="CHEBI:78827"/>
        <dbReference type="EC" id="1.1.1.100"/>
    </reaction>
</comment>
<keyword evidence="3 7" id="KW-0521">NADP</keyword>
<dbReference type="InterPro" id="IPR057326">
    <property type="entry name" value="KR_dom"/>
</dbReference>
<feature type="binding site" evidence="7">
    <location>
        <begin position="156"/>
        <end position="160"/>
    </location>
    <ligand>
        <name>NADP(+)</name>
        <dbReference type="ChEBI" id="CHEBI:58349"/>
    </ligand>
</feature>
<feature type="binding site" evidence="7">
    <location>
        <begin position="14"/>
        <end position="17"/>
    </location>
    <ligand>
        <name>NADP(+)</name>
        <dbReference type="ChEBI" id="CHEBI:58349"/>
    </ligand>
</feature>
<dbReference type="CDD" id="cd05333">
    <property type="entry name" value="BKR_SDR_c"/>
    <property type="match status" value="1"/>
</dbReference>
<dbReference type="InterPro" id="IPR002347">
    <property type="entry name" value="SDR_fam"/>
</dbReference>
<dbReference type="PANTHER" id="PTHR42760:SF40">
    <property type="entry name" value="3-OXOACYL-[ACYL-CARRIER-PROTEIN] REDUCTASE, CHLOROPLASTIC"/>
    <property type="match status" value="1"/>
</dbReference>
<dbReference type="InterPro" id="IPR011284">
    <property type="entry name" value="3oxo_ACP_reduc"/>
</dbReference>
<evidence type="ECO:0000256" key="4">
    <source>
        <dbReference type="ARBA" id="ARBA00023002"/>
    </source>
</evidence>
<dbReference type="GO" id="GO:0030497">
    <property type="term" value="P:fatty acid elongation"/>
    <property type="evidence" value="ECO:0007669"/>
    <property type="project" value="TreeGrafter"/>
</dbReference>
<evidence type="ECO:0000256" key="1">
    <source>
        <dbReference type="ARBA" id="ARBA00006484"/>
    </source>
</evidence>
<dbReference type="FunFam" id="3.40.50.720:FF:000115">
    <property type="entry name" value="3-oxoacyl-[acyl-carrier-protein] reductase FabG"/>
    <property type="match status" value="1"/>
</dbReference>
<gene>
    <name evidence="10" type="primary">fabG</name>
    <name evidence="10" type="ORF">FJZ00_03720</name>
</gene>
<dbReference type="Proteomes" id="UP000703893">
    <property type="component" value="Unassembled WGS sequence"/>
</dbReference>
<evidence type="ECO:0000256" key="8">
    <source>
        <dbReference type="RuleBase" id="RU366074"/>
    </source>
</evidence>
<keyword evidence="4 8" id="KW-0560">Oxidoreductase</keyword>
<feature type="binding site" evidence="7">
    <location>
        <position position="189"/>
    </location>
    <ligand>
        <name>NADP(+)</name>
        <dbReference type="ChEBI" id="CHEBI:58349"/>
    </ligand>
</feature>
<comment type="caution">
    <text evidence="10">The sequence shown here is derived from an EMBL/GenBank/DDBJ whole genome shotgun (WGS) entry which is preliminary data.</text>
</comment>
<comment type="subunit">
    <text evidence="8">Homotetramer.</text>
</comment>
<dbReference type="AlphaFoldDB" id="A0A938BMQ1"/>
<proteinExistence type="inferred from homology"/>
<dbReference type="PRINTS" id="PR00080">
    <property type="entry name" value="SDRFAMILY"/>
</dbReference>
<dbReference type="Gene3D" id="3.40.50.720">
    <property type="entry name" value="NAD(P)-binding Rossmann-like Domain"/>
    <property type="match status" value="1"/>
</dbReference>
<dbReference type="NCBIfam" id="NF004198">
    <property type="entry name" value="PRK05653.1-3"/>
    <property type="match status" value="1"/>
</dbReference>
<comment type="similarity">
    <text evidence="1 8">Belongs to the short-chain dehydrogenases/reductases (SDR) family.</text>
</comment>
<feature type="binding site" evidence="7">
    <location>
        <position position="91"/>
    </location>
    <ligand>
        <name>NADP(+)</name>
        <dbReference type="ChEBI" id="CHEBI:58349"/>
    </ligand>
</feature>
<dbReference type="EC" id="1.1.1.100" evidence="2 8"/>